<organism evidence="5 6">
    <name type="scientific">Clohesyomyces aquaticus</name>
    <dbReference type="NCBI Taxonomy" id="1231657"/>
    <lineage>
        <taxon>Eukaryota</taxon>
        <taxon>Fungi</taxon>
        <taxon>Dikarya</taxon>
        <taxon>Ascomycota</taxon>
        <taxon>Pezizomycotina</taxon>
        <taxon>Dothideomycetes</taxon>
        <taxon>Pleosporomycetidae</taxon>
        <taxon>Pleosporales</taxon>
        <taxon>Lindgomycetaceae</taxon>
        <taxon>Clohesyomyces</taxon>
    </lineage>
</organism>
<evidence type="ECO:0000313" key="6">
    <source>
        <dbReference type="Proteomes" id="UP000193144"/>
    </source>
</evidence>
<comment type="caution">
    <text evidence="5">The sequence shown here is derived from an EMBL/GenBank/DDBJ whole genome shotgun (WGS) entry which is preliminary data.</text>
</comment>
<keyword evidence="3" id="KW-0732">Signal</keyword>
<keyword evidence="6" id="KW-1185">Reference proteome</keyword>
<dbReference type="InterPro" id="IPR050309">
    <property type="entry name" value="Type-B_Carboxylest/Lipase"/>
</dbReference>
<reference evidence="5 6" key="1">
    <citation type="submission" date="2016-07" db="EMBL/GenBank/DDBJ databases">
        <title>Pervasive Adenine N6-methylation of Active Genes in Fungi.</title>
        <authorList>
            <consortium name="DOE Joint Genome Institute"/>
            <person name="Mondo S.J."/>
            <person name="Dannebaum R.O."/>
            <person name="Kuo R.C."/>
            <person name="Labutti K."/>
            <person name="Haridas S."/>
            <person name="Kuo A."/>
            <person name="Salamov A."/>
            <person name="Ahrendt S.R."/>
            <person name="Lipzen A."/>
            <person name="Sullivan W."/>
            <person name="Andreopoulos W.B."/>
            <person name="Clum A."/>
            <person name="Lindquist E."/>
            <person name="Daum C."/>
            <person name="Ramamoorthy G.K."/>
            <person name="Gryganskyi A."/>
            <person name="Culley D."/>
            <person name="Magnuson J.K."/>
            <person name="James T.Y."/>
            <person name="O'Malley M.A."/>
            <person name="Stajich J.E."/>
            <person name="Spatafora J.W."/>
            <person name="Visel A."/>
            <person name="Grigoriev I.V."/>
        </authorList>
    </citation>
    <scope>NUCLEOTIDE SEQUENCE [LARGE SCALE GENOMIC DNA]</scope>
    <source>
        <strain evidence="5 6">CBS 115471</strain>
    </source>
</reference>
<dbReference type="InterPro" id="IPR019826">
    <property type="entry name" value="Carboxylesterase_B_AS"/>
</dbReference>
<dbReference type="PANTHER" id="PTHR11559">
    <property type="entry name" value="CARBOXYLESTERASE"/>
    <property type="match status" value="1"/>
</dbReference>
<dbReference type="SUPFAM" id="SSF53474">
    <property type="entry name" value="alpha/beta-Hydrolases"/>
    <property type="match status" value="1"/>
</dbReference>
<evidence type="ECO:0000259" key="4">
    <source>
        <dbReference type="Pfam" id="PF00135"/>
    </source>
</evidence>
<dbReference type="STRING" id="1231657.A0A1Y1Z4K8"/>
<evidence type="ECO:0000256" key="1">
    <source>
        <dbReference type="ARBA" id="ARBA00005964"/>
    </source>
</evidence>
<dbReference type="Pfam" id="PF00135">
    <property type="entry name" value="COesterase"/>
    <property type="match status" value="1"/>
</dbReference>
<protein>
    <recommendedName>
        <fullName evidence="3">Carboxylic ester hydrolase</fullName>
        <ecNumber evidence="3">3.1.1.-</ecNumber>
    </recommendedName>
</protein>
<dbReference type="EC" id="3.1.1.-" evidence="3"/>
<dbReference type="PROSITE" id="PS00122">
    <property type="entry name" value="CARBOXYLESTERASE_B_1"/>
    <property type="match status" value="1"/>
</dbReference>
<dbReference type="Gene3D" id="3.40.50.1820">
    <property type="entry name" value="alpha/beta hydrolase"/>
    <property type="match status" value="1"/>
</dbReference>
<comment type="similarity">
    <text evidence="1 3">Belongs to the type-B carboxylesterase/lipase family.</text>
</comment>
<feature type="domain" description="Carboxylesterase type B" evidence="4">
    <location>
        <begin position="24"/>
        <end position="525"/>
    </location>
</feature>
<dbReference type="AlphaFoldDB" id="A0A1Y1Z4K8"/>
<accession>A0A1Y1Z4K8</accession>
<dbReference type="Proteomes" id="UP000193144">
    <property type="component" value="Unassembled WGS sequence"/>
</dbReference>
<dbReference type="OrthoDB" id="408631at2759"/>
<gene>
    <name evidence="5" type="ORF">BCR34DRAFT_519894</name>
</gene>
<evidence type="ECO:0000313" key="5">
    <source>
        <dbReference type="EMBL" id="ORY04765.1"/>
    </source>
</evidence>
<dbReference type="InterPro" id="IPR002018">
    <property type="entry name" value="CarbesteraseB"/>
</dbReference>
<evidence type="ECO:0000256" key="2">
    <source>
        <dbReference type="ARBA" id="ARBA00022801"/>
    </source>
</evidence>
<sequence length="534" mass="58579">MLPSVVYLVPLLASIPTVNAKFSPVVDVGYAKYLGVYNSDLDLNTYYGIKFAQAPIGDLRWKAPVPVVEAKSYSGAVINGTMPGLSCFQGTPYWKTSSSPTITPQSEDCLLLNVIQPGTAKSNSSAKLPVVVSIHGGGYTQGDATSYPPVAFINHANNEFIFVSVQYRLGAYGFLGSEEVTKHGSSNVGLLDQRLAIEWTHKHIAAFGGDPDKITIWGGSAGGGSVTHQMIMYGGVKNPPFSAAIAEFPWWQNMRTKQQLEKQYSTLLSAANCTTLSCLRSLPEDQLAIATQLTYTTGYQNQEYGYGPFYYGPYVDGHIIRDLPSTSFKNGHFTKVPMLVDRDFYEGASFTNASISSFEEMAADLKIQFPSADASFTSRLWDLYPASAFNSTFWRRAAWFGDATIHCPTYYIASTVSASGQKIWKNIFNAGTQEHAAVGPFLAAFPEQLGHSPSGADNATIGLVMKDWYASFVVAGDPNKRSWSNVTKPFWPTYDKVAKEMMVNYTGIGVLDDAMFDKTERCAFWWENARVAQN</sequence>
<feature type="chain" id="PRO_5011826199" description="Carboxylic ester hydrolase" evidence="3">
    <location>
        <begin position="21"/>
        <end position="534"/>
    </location>
</feature>
<evidence type="ECO:0000256" key="3">
    <source>
        <dbReference type="RuleBase" id="RU361235"/>
    </source>
</evidence>
<dbReference type="InterPro" id="IPR029058">
    <property type="entry name" value="AB_hydrolase_fold"/>
</dbReference>
<dbReference type="EMBL" id="MCFA01000132">
    <property type="protein sequence ID" value="ORY04765.1"/>
    <property type="molecule type" value="Genomic_DNA"/>
</dbReference>
<keyword evidence="2 3" id="KW-0378">Hydrolase</keyword>
<feature type="signal peptide" evidence="3">
    <location>
        <begin position="1"/>
        <end position="20"/>
    </location>
</feature>
<dbReference type="GO" id="GO:0016787">
    <property type="term" value="F:hydrolase activity"/>
    <property type="evidence" value="ECO:0007669"/>
    <property type="project" value="UniProtKB-KW"/>
</dbReference>
<proteinExistence type="inferred from homology"/>
<name>A0A1Y1Z4K8_9PLEO</name>